<name>A0A5B7FQE2_PORTR</name>
<evidence type="ECO:0000313" key="2">
    <source>
        <dbReference type="Proteomes" id="UP000324222"/>
    </source>
</evidence>
<dbReference type="EMBL" id="VSRR010007867">
    <property type="protein sequence ID" value="MPC47676.1"/>
    <property type="molecule type" value="Genomic_DNA"/>
</dbReference>
<comment type="caution">
    <text evidence="1">The sequence shown here is derived from an EMBL/GenBank/DDBJ whole genome shotgun (WGS) entry which is preliminary data.</text>
</comment>
<gene>
    <name evidence="1" type="ORF">E2C01_041429</name>
</gene>
<dbReference type="AlphaFoldDB" id="A0A5B7FQE2"/>
<keyword evidence="2" id="KW-1185">Reference proteome</keyword>
<reference evidence="1 2" key="1">
    <citation type="submission" date="2019-05" db="EMBL/GenBank/DDBJ databases">
        <title>Another draft genome of Portunus trituberculatus and its Hox gene families provides insights of decapod evolution.</title>
        <authorList>
            <person name="Jeong J.-H."/>
            <person name="Song I."/>
            <person name="Kim S."/>
            <person name="Choi T."/>
            <person name="Kim D."/>
            <person name="Ryu S."/>
            <person name="Kim W."/>
        </authorList>
    </citation>
    <scope>NUCLEOTIDE SEQUENCE [LARGE SCALE GENOMIC DNA]</scope>
    <source>
        <tissue evidence="1">Muscle</tissue>
    </source>
</reference>
<accession>A0A5B7FQE2</accession>
<protein>
    <submittedName>
        <fullName evidence="1">Uncharacterized protein</fullName>
    </submittedName>
</protein>
<sequence length="76" mass="8307">MGGSVMGVGHCTVVGVCNCRRMCNTVGVCCGCRVRAWVVHCGVVQQRGVGAVVRWRKYPYKICTVTLTLTALPRRH</sequence>
<evidence type="ECO:0000313" key="1">
    <source>
        <dbReference type="EMBL" id="MPC47676.1"/>
    </source>
</evidence>
<dbReference type="Proteomes" id="UP000324222">
    <property type="component" value="Unassembled WGS sequence"/>
</dbReference>
<organism evidence="1 2">
    <name type="scientific">Portunus trituberculatus</name>
    <name type="common">Swimming crab</name>
    <name type="synonym">Neptunus trituberculatus</name>
    <dbReference type="NCBI Taxonomy" id="210409"/>
    <lineage>
        <taxon>Eukaryota</taxon>
        <taxon>Metazoa</taxon>
        <taxon>Ecdysozoa</taxon>
        <taxon>Arthropoda</taxon>
        <taxon>Crustacea</taxon>
        <taxon>Multicrustacea</taxon>
        <taxon>Malacostraca</taxon>
        <taxon>Eumalacostraca</taxon>
        <taxon>Eucarida</taxon>
        <taxon>Decapoda</taxon>
        <taxon>Pleocyemata</taxon>
        <taxon>Brachyura</taxon>
        <taxon>Eubrachyura</taxon>
        <taxon>Portunoidea</taxon>
        <taxon>Portunidae</taxon>
        <taxon>Portuninae</taxon>
        <taxon>Portunus</taxon>
    </lineage>
</organism>
<proteinExistence type="predicted"/>